<proteinExistence type="predicted"/>
<dbReference type="EMBL" id="CZQE01000103">
    <property type="protein sequence ID" value="CUS44043.1"/>
    <property type="molecule type" value="Genomic_DNA"/>
</dbReference>
<reference evidence="1" key="1">
    <citation type="submission" date="2015-10" db="EMBL/GenBank/DDBJ databases">
        <authorList>
            <person name="Gilbert D.G."/>
        </authorList>
    </citation>
    <scope>NUCLEOTIDE SEQUENCE</scope>
</reference>
<dbReference type="Pfam" id="PF00300">
    <property type="entry name" value="His_Phos_1"/>
    <property type="match status" value="1"/>
</dbReference>
<dbReference type="Gene3D" id="3.40.50.1240">
    <property type="entry name" value="Phosphoglycerate mutase-like"/>
    <property type="match status" value="1"/>
</dbReference>
<dbReference type="InterPro" id="IPR013078">
    <property type="entry name" value="His_Pase_superF_clade-1"/>
</dbReference>
<gene>
    <name evidence="1" type="ORF">MGWOODY_Smn2717</name>
</gene>
<organism evidence="1">
    <name type="scientific">hydrothermal vent metagenome</name>
    <dbReference type="NCBI Taxonomy" id="652676"/>
    <lineage>
        <taxon>unclassified sequences</taxon>
        <taxon>metagenomes</taxon>
        <taxon>ecological metagenomes</taxon>
    </lineage>
</organism>
<dbReference type="SUPFAM" id="SSF53254">
    <property type="entry name" value="Phosphoglycerate mutase-like"/>
    <property type="match status" value="1"/>
</dbReference>
<dbReference type="PANTHER" id="PTHR48100:SF1">
    <property type="entry name" value="HISTIDINE PHOSPHATASE FAMILY PROTEIN-RELATED"/>
    <property type="match status" value="1"/>
</dbReference>
<sequence>MSEPFLLHLMRHGEPVLTGRMLGRTDSPATPAGIAACVGLAAGLAVDHILSSDLSRAVTCADAIAGEGSAMSGDPRWRELDFGAWDGMAASDIDPAALGRFWDDPDSCPPPGGERWSELLARVTSAIADLPGGSALVVTHGGAMRAALAILCGFALPQLWAFDLPYASVLSLRVWPGPAPSAQIVGLWT</sequence>
<evidence type="ECO:0000313" key="1">
    <source>
        <dbReference type="EMBL" id="CUS44043.1"/>
    </source>
</evidence>
<dbReference type="InterPro" id="IPR029033">
    <property type="entry name" value="His_PPase_superfam"/>
</dbReference>
<accession>A0A160TI56</accession>
<protein>
    <submittedName>
        <fullName evidence="1">Alpha-ribazole-5'-phosphate phosphatase</fullName>
        <ecNumber evidence="1">3.1.3.73</ecNumber>
    </submittedName>
</protein>
<name>A0A160TI56_9ZZZZ</name>
<keyword evidence="1" id="KW-0378">Hydrolase</keyword>
<dbReference type="InterPro" id="IPR050275">
    <property type="entry name" value="PGM_Phosphatase"/>
</dbReference>
<dbReference type="PANTHER" id="PTHR48100">
    <property type="entry name" value="BROAD-SPECIFICITY PHOSPHATASE YOR283W-RELATED"/>
    <property type="match status" value="1"/>
</dbReference>
<dbReference type="AlphaFoldDB" id="A0A160TI56"/>
<dbReference type="CDD" id="cd07067">
    <property type="entry name" value="HP_PGM_like"/>
    <property type="match status" value="1"/>
</dbReference>
<dbReference type="GO" id="GO:0005737">
    <property type="term" value="C:cytoplasm"/>
    <property type="evidence" value="ECO:0007669"/>
    <property type="project" value="TreeGrafter"/>
</dbReference>
<dbReference type="GO" id="GO:0043755">
    <property type="term" value="F:alpha-ribazole phosphatase activity"/>
    <property type="evidence" value="ECO:0007669"/>
    <property type="project" value="UniProtKB-EC"/>
</dbReference>
<dbReference type="EC" id="3.1.3.73" evidence="1"/>
<dbReference type="SMART" id="SM00855">
    <property type="entry name" value="PGAM"/>
    <property type="match status" value="1"/>
</dbReference>